<dbReference type="PANTHER" id="PTHR46401">
    <property type="entry name" value="GLYCOSYLTRANSFERASE WBBK-RELATED"/>
    <property type="match status" value="1"/>
</dbReference>
<dbReference type="STRING" id="398527.Bphyt_0910"/>
<feature type="domain" description="Glycosyl transferase family 1" evidence="3">
    <location>
        <begin position="218"/>
        <end position="372"/>
    </location>
</feature>
<dbReference type="Proteomes" id="UP000001739">
    <property type="component" value="Chromosome 1"/>
</dbReference>
<dbReference type="HOGENOM" id="CLU_009583_27_2_4"/>
<dbReference type="GO" id="GO:0009103">
    <property type="term" value="P:lipopolysaccharide biosynthetic process"/>
    <property type="evidence" value="ECO:0007669"/>
    <property type="project" value="TreeGrafter"/>
</dbReference>
<dbReference type="OrthoDB" id="433681at2"/>
<sequence length="417" mass="46229">MKQFAERSHVRPEDAHVQSALPADISSARQSHWPGPSAGFAINGKFASQRITGVQRVGYELAMAFQRLFPDETDLPVLVPPNARTDVVLPKTKVIGRWFKGSLWEQLALPFALGGRTLLSLCNMGPLFARRQVVMMHDVAIYDLPENYSWKYRLWYRVAFSLLKRNASHIVTVSEFSKTRIMERLGIDGSRISVVLNGVDHFEKIVPDPAILSRLDLQKDAYVLAVGNLSVGKNLPRIVAAMERLSDRPDLKFVVVGGCDLRVFSSQAKVGYDLSKNIIPAGFVSDGELRALYENAACFLFPSLYEGFGLPPLEAMSCGCPVIVSREASLPEVCGDAALYCDAHSVDDIVDKVTQMMEDAAVREAWRERGREHARGFRWERSAHQLLDVLERELAGGAARPVHPQSAQSAQSAPSRV</sequence>
<accession>B2T0M7</accession>
<feature type="domain" description="Glycosyltransferase subfamily 4-like N-terminal" evidence="4">
    <location>
        <begin position="130"/>
        <end position="200"/>
    </location>
</feature>
<evidence type="ECO:0000259" key="4">
    <source>
        <dbReference type="Pfam" id="PF13439"/>
    </source>
</evidence>
<dbReference type="CDD" id="cd03809">
    <property type="entry name" value="GT4_MtfB-like"/>
    <property type="match status" value="1"/>
</dbReference>
<name>B2T0M7_PARPJ</name>
<reference evidence="5 6" key="1">
    <citation type="journal article" date="2011" name="J. Bacteriol.">
        <title>Complete genome sequence of the plant growth-promoting endophyte Burkholderia phytofirmans strain PsJN.</title>
        <authorList>
            <person name="Weilharter A."/>
            <person name="Mitter B."/>
            <person name="Shin M.V."/>
            <person name="Chain P.S."/>
            <person name="Nowak J."/>
            <person name="Sessitsch A."/>
        </authorList>
    </citation>
    <scope>NUCLEOTIDE SEQUENCE [LARGE SCALE GENOMIC DNA]</scope>
    <source>
        <strain evidence="6">DSM 17436 / LMG 22146 / PsJN</strain>
    </source>
</reference>
<dbReference type="Pfam" id="PF00534">
    <property type="entry name" value="Glycos_transf_1"/>
    <property type="match status" value="1"/>
</dbReference>
<gene>
    <name evidence="5" type="ordered locus">Bphyt_0910</name>
</gene>
<dbReference type="RefSeq" id="WP_012431961.1">
    <property type="nucleotide sequence ID" value="NC_010681.1"/>
</dbReference>
<evidence type="ECO:0000313" key="6">
    <source>
        <dbReference type="Proteomes" id="UP000001739"/>
    </source>
</evidence>
<dbReference type="SUPFAM" id="SSF53756">
    <property type="entry name" value="UDP-Glycosyltransferase/glycogen phosphorylase"/>
    <property type="match status" value="1"/>
</dbReference>
<dbReference type="PANTHER" id="PTHR46401:SF2">
    <property type="entry name" value="GLYCOSYLTRANSFERASE WBBK-RELATED"/>
    <property type="match status" value="1"/>
</dbReference>
<evidence type="ECO:0000313" key="5">
    <source>
        <dbReference type="EMBL" id="ACD15329.1"/>
    </source>
</evidence>
<dbReference type="KEGG" id="bpy:Bphyt_0910"/>
<dbReference type="Gene3D" id="3.40.50.2000">
    <property type="entry name" value="Glycogen Phosphorylase B"/>
    <property type="match status" value="2"/>
</dbReference>
<dbReference type="InterPro" id="IPR028098">
    <property type="entry name" value="Glyco_trans_4-like_N"/>
</dbReference>
<dbReference type="AlphaFoldDB" id="B2T0M7"/>
<proteinExistence type="predicted"/>
<feature type="compositionally biased region" description="Low complexity" evidence="2">
    <location>
        <begin position="405"/>
        <end position="417"/>
    </location>
</feature>
<keyword evidence="1 5" id="KW-0808">Transferase</keyword>
<dbReference type="Pfam" id="PF13439">
    <property type="entry name" value="Glyco_transf_4"/>
    <property type="match status" value="1"/>
</dbReference>
<evidence type="ECO:0000256" key="2">
    <source>
        <dbReference type="SAM" id="MobiDB-lite"/>
    </source>
</evidence>
<dbReference type="CAZy" id="GT4">
    <property type="family name" value="Glycosyltransferase Family 4"/>
</dbReference>
<evidence type="ECO:0000259" key="3">
    <source>
        <dbReference type="Pfam" id="PF00534"/>
    </source>
</evidence>
<organism evidence="5 6">
    <name type="scientific">Paraburkholderia phytofirmans (strain DSM 17436 / LMG 22146 / PsJN)</name>
    <name type="common">Burkholderia phytofirmans</name>
    <dbReference type="NCBI Taxonomy" id="398527"/>
    <lineage>
        <taxon>Bacteria</taxon>
        <taxon>Pseudomonadati</taxon>
        <taxon>Pseudomonadota</taxon>
        <taxon>Betaproteobacteria</taxon>
        <taxon>Burkholderiales</taxon>
        <taxon>Burkholderiaceae</taxon>
        <taxon>Paraburkholderia</taxon>
    </lineage>
</organism>
<protein>
    <submittedName>
        <fullName evidence="5">Glycosyl transferase group 1</fullName>
    </submittedName>
</protein>
<dbReference type="InterPro" id="IPR001296">
    <property type="entry name" value="Glyco_trans_1"/>
</dbReference>
<evidence type="ECO:0000256" key="1">
    <source>
        <dbReference type="ARBA" id="ARBA00022679"/>
    </source>
</evidence>
<dbReference type="eggNOG" id="COG0438">
    <property type="taxonomic scope" value="Bacteria"/>
</dbReference>
<dbReference type="EMBL" id="CP001052">
    <property type="protein sequence ID" value="ACD15329.1"/>
    <property type="molecule type" value="Genomic_DNA"/>
</dbReference>
<dbReference type="GO" id="GO:0016757">
    <property type="term" value="F:glycosyltransferase activity"/>
    <property type="evidence" value="ECO:0007669"/>
    <property type="project" value="InterPro"/>
</dbReference>
<feature type="region of interest" description="Disordered" evidence="2">
    <location>
        <begin position="397"/>
        <end position="417"/>
    </location>
</feature>